<comment type="caution">
    <text evidence="2">The sequence shown here is derived from an EMBL/GenBank/DDBJ whole genome shotgun (WGS) entry which is preliminary data.</text>
</comment>
<dbReference type="Proteomes" id="UP000315399">
    <property type="component" value="Unassembled WGS sequence"/>
</dbReference>
<keyword evidence="1" id="KW-1133">Transmembrane helix</keyword>
<reference evidence="2 3" key="1">
    <citation type="journal article" date="2019" name="Nat. Microbiol.">
        <title>Expanding anaerobic alkane metabolism in the domain of Archaea.</title>
        <authorList>
            <person name="Wang Y."/>
            <person name="Wegener G."/>
            <person name="Hou J."/>
            <person name="Wang F."/>
            <person name="Xiao X."/>
        </authorList>
    </citation>
    <scope>NUCLEOTIDE SEQUENCE [LARGE SCALE GENOMIC DNA]</scope>
    <source>
        <strain evidence="2">WYZ-LMO10</strain>
    </source>
</reference>
<dbReference type="InterPro" id="IPR002849">
    <property type="entry name" value="DUF131"/>
</dbReference>
<evidence type="ECO:0000313" key="3">
    <source>
        <dbReference type="Proteomes" id="UP000315399"/>
    </source>
</evidence>
<feature type="transmembrane region" description="Helical" evidence="1">
    <location>
        <begin position="58"/>
        <end position="77"/>
    </location>
</feature>
<proteinExistence type="predicted"/>
<protein>
    <recommendedName>
        <fullName evidence="4">DUF131 domain-containing protein</fullName>
    </recommendedName>
</protein>
<dbReference type="EMBL" id="QNVH01000022">
    <property type="protein sequence ID" value="TDA39082.1"/>
    <property type="molecule type" value="Genomic_DNA"/>
</dbReference>
<dbReference type="Pfam" id="PF01998">
    <property type="entry name" value="DUF131"/>
    <property type="match status" value="1"/>
</dbReference>
<dbReference type="AlphaFoldDB" id="A0A523BDZ4"/>
<feature type="transmembrane region" description="Helical" evidence="1">
    <location>
        <begin position="34"/>
        <end position="52"/>
    </location>
</feature>
<feature type="transmembrane region" description="Helical" evidence="1">
    <location>
        <begin position="6"/>
        <end position="27"/>
    </location>
</feature>
<gene>
    <name evidence="2" type="ORF">DSO08_03065</name>
</gene>
<keyword evidence="1" id="KW-0472">Membrane</keyword>
<organism evidence="2 3">
    <name type="scientific">Thermoproteota archaeon</name>
    <dbReference type="NCBI Taxonomy" id="2056631"/>
    <lineage>
        <taxon>Archaea</taxon>
        <taxon>Thermoproteota</taxon>
    </lineage>
</organism>
<evidence type="ECO:0000256" key="1">
    <source>
        <dbReference type="SAM" id="Phobius"/>
    </source>
</evidence>
<dbReference type="NCBIfam" id="TIGR00304">
    <property type="entry name" value="TIGR00304 family membrane protein"/>
    <property type="match status" value="1"/>
</dbReference>
<name>A0A523BDZ4_9CREN</name>
<sequence>MNLFDRLALLLIVAGISIIILGVALTIPEIQQTSTAGGALIFIGPIPIFLGWGAPAEITLLLIVLMLILTVMGLILFRSSRRSSS</sequence>
<keyword evidence="1" id="KW-0812">Transmembrane</keyword>
<evidence type="ECO:0000313" key="2">
    <source>
        <dbReference type="EMBL" id="TDA39082.1"/>
    </source>
</evidence>
<accession>A0A523BDZ4</accession>
<evidence type="ECO:0008006" key="4">
    <source>
        <dbReference type="Google" id="ProtNLM"/>
    </source>
</evidence>